<dbReference type="Pfam" id="PF05860">
    <property type="entry name" value="TPS"/>
    <property type="match status" value="1"/>
</dbReference>
<dbReference type="GO" id="GO:0005576">
    <property type="term" value="C:extracellular region"/>
    <property type="evidence" value="ECO:0007669"/>
    <property type="project" value="UniProtKB-SubCell"/>
</dbReference>
<dbReference type="PANTHER" id="PTHR12338">
    <property type="entry name" value="AUTOTRANSPORTER"/>
    <property type="match status" value="1"/>
</dbReference>
<dbReference type="Proteomes" id="UP000515276">
    <property type="component" value="Chromosome"/>
</dbReference>
<evidence type="ECO:0000313" key="6">
    <source>
        <dbReference type="EMBL" id="QMV62987.1"/>
    </source>
</evidence>
<evidence type="ECO:0000256" key="3">
    <source>
        <dbReference type="ARBA" id="ARBA00022729"/>
    </source>
</evidence>
<name>A0A7G5DML2_9PSED</name>
<dbReference type="Pfam" id="PF13018">
    <property type="entry name" value="ESPR"/>
    <property type="match status" value="1"/>
</dbReference>
<gene>
    <name evidence="6" type="ORF">HS968_23700</name>
</gene>
<dbReference type="InterPro" id="IPR011050">
    <property type="entry name" value="Pectin_lyase_fold/virulence"/>
</dbReference>
<keyword evidence="3 4" id="KW-0732">Signal</keyword>
<keyword evidence="2" id="KW-0964">Secreted</keyword>
<dbReference type="InterPro" id="IPR024973">
    <property type="entry name" value="ESPR"/>
</dbReference>
<feature type="domain" description="Filamentous haemagglutinin FhaB/tRNA nuclease CdiA-like TPS" evidence="5">
    <location>
        <begin position="46"/>
        <end position="159"/>
    </location>
</feature>
<accession>A0A7G5DML2</accession>
<dbReference type="PANTHER" id="PTHR12338:SF8">
    <property type="entry name" value="HEME_HEMOPEXIN-BINDING PROTEIN"/>
    <property type="match status" value="1"/>
</dbReference>
<dbReference type="InterPro" id="IPR050909">
    <property type="entry name" value="Bact_Autotransporter_VF"/>
</dbReference>
<dbReference type="AlphaFoldDB" id="A0A7G5DML2"/>
<dbReference type="SUPFAM" id="SSF51126">
    <property type="entry name" value="Pectin lyase-like"/>
    <property type="match status" value="1"/>
</dbReference>
<dbReference type="Gene3D" id="2.160.20.110">
    <property type="match status" value="4"/>
</dbReference>
<dbReference type="InterPro" id="IPR008638">
    <property type="entry name" value="FhaB/CdiA-like_TPS"/>
</dbReference>
<evidence type="ECO:0000259" key="5">
    <source>
        <dbReference type="SMART" id="SM00912"/>
    </source>
</evidence>
<reference evidence="6 7" key="1">
    <citation type="journal article" date="2020" name="G3 (Bethesda)">
        <title>CeMbio - The Caenorhabditis elegans Microbiome Resource.</title>
        <authorList>
            <person name="Dirksen P."/>
            <person name="Assie A."/>
            <person name="Zimmermann J."/>
            <person name="Zhang F."/>
            <person name="Tietje A.M."/>
            <person name="Marsh S.A."/>
            <person name="Felix M.A."/>
            <person name="Shapira M."/>
            <person name="Kaleta C."/>
            <person name="Schulenburg H."/>
            <person name="Samuel B."/>
        </authorList>
    </citation>
    <scope>NUCLEOTIDE SEQUENCE [LARGE SCALE GENOMIC DNA]</scope>
    <source>
        <strain evidence="6 7">MSPm1</strain>
    </source>
</reference>
<protein>
    <submittedName>
        <fullName evidence="6">Filamentous hemagglutinin N-terminal domain-containing protein</fullName>
    </submittedName>
</protein>
<evidence type="ECO:0000256" key="4">
    <source>
        <dbReference type="SAM" id="SignalP"/>
    </source>
</evidence>
<dbReference type="RefSeq" id="WP_182368935.1">
    <property type="nucleotide sequence ID" value="NZ_CP059139.1"/>
</dbReference>
<keyword evidence="7" id="KW-1185">Reference proteome</keyword>
<feature type="chain" id="PRO_5028854789" evidence="4">
    <location>
        <begin position="47"/>
        <end position="1115"/>
    </location>
</feature>
<dbReference type="NCBIfam" id="TIGR01901">
    <property type="entry name" value="adhes_NPXG"/>
    <property type="match status" value="1"/>
</dbReference>
<evidence type="ECO:0000256" key="1">
    <source>
        <dbReference type="ARBA" id="ARBA00004613"/>
    </source>
</evidence>
<dbReference type="InterPro" id="IPR011493">
    <property type="entry name" value="GLUG"/>
</dbReference>
<feature type="signal peptide" evidence="4">
    <location>
        <begin position="1"/>
        <end position="46"/>
    </location>
</feature>
<proteinExistence type="predicted"/>
<dbReference type="Gene3D" id="2.160.20.10">
    <property type="entry name" value="Single-stranded right-handed beta-helix, Pectin lyase-like"/>
    <property type="match status" value="1"/>
</dbReference>
<dbReference type="Pfam" id="PF07581">
    <property type="entry name" value="Glug"/>
    <property type="match status" value="13"/>
</dbReference>
<dbReference type="InterPro" id="IPR012334">
    <property type="entry name" value="Pectin_lyas_fold"/>
</dbReference>
<dbReference type="EMBL" id="CP059139">
    <property type="protein sequence ID" value="QMV62987.1"/>
    <property type="molecule type" value="Genomic_DNA"/>
</dbReference>
<evidence type="ECO:0000256" key="2">
    <source>
        <dbReference type="ARBA" id="ARBA00022525"/>
    </source>
</evidence>
<evidence type="ECO:0000313" key="7">
    <source>
        <dbReference type="Proteomes" id="UP000515276"/>
    </source>
</evidence>
<organism evidence="6 7">
    <name type="scientific">Pseudomonas berkeleyensis</name>
    <dbReference type="NCBI Taxonomy" id="2726956"/>
    <lineage>
        <taxon>Bacteria</taxon>
        <taxon>Pseudomonadati</taxon>
        <taxon>Pseudomonadota</taxon>
        <taxon>Gammaproteobacteria</taxon>
        <taxon>Pseudomonadales</taxon>
        <taxon>Pseudomonadaceae</taxon>
        <taxon>Pseudomonas</taxon>
    </lineage>
</organism>
<sequence>MNRTYALVWNHALRAWSVAHEHARRRGKGAGAVLAAALSLPLTAFAADLPTGGQVVAGQGQIGTPSANQMVIDQASNKLAIDWQSFDIAAGNKVTFNQPGSDSIALNRVLGADGSKIMGQLDANGRVFLINPNGVLFGAGAQVNVSGLVASTLDISNSDFAAGNYRFKGDGSNASVINNGQITAADGGSIALLGGTVSNNGVIVANQGSVAMAAGNAVTLDFAGDGLLNVQVDEAVVDALVENHQLIKADGGQVLLTANAGEALLKTVVNNTGVIEAQTLGEKDGKIVLLGDFDGGTVQVAGTLDASAPKGGNGGFIETSGAHVKVADSAKVTTKAQSGKTGTWLIDPNDFTVAASGGDMTGAAVSAAVQSNNFEIQTANQGTPGGNGDIHVNDVITWSSANTLTLNAERNININAAITASDAGGKVALKYGQSSTDGGTADYHIKAPINLQSGDNFSTLKGSSGSVITYNVVNDAAALQAMKDNPIGNYALGSDIDLSSIANWEPVGSNASRFTGQLAGLGHTLSNLTITRNSTNYVGLFGYTGSSSVIRDIGLVGGSVTGRIFAGGLAGYNSGTISNAYATGNVTGSNNVGGLIGTNYGTISNAYATGTVSGSNIVGGLIGYNSGTISNAYATGAVTGNDMVGGLVGQNNSGTISNAYATGTVTGSNFYVGGLIGYNSSGNISSAYATGTVTGSNLYVGGLVGVNDYGTISNAYATGNVTSTSDYVGGLLGFNSGTISNAYATGAVTGNDLVGGLLGQNYSGTISNTYATGTVSGNYYVGGLFGQNSSGTISNTYAAGTVSGNYYVGGLLGYNYGNISNAYATGNVTGSNLYVGGLVGLSDGGTISNAYATGNVTSTSEYVGGLIGINSGTIINAYATGTVSGYNYVGGLVAYNDSVYGTISNAYATGSVTGNGGVGGLVAYNDSGTISNTYATGTVSGSNSVGGLVAYSSGTISKSFYATTDADGNAINNGGGTSDVFTGNSNGSAKTLTALSDPTTYAGWDSSIWTLPGVDVSKPGYSFALPFLTAVTRKGDIVRRLTPASPSSTSAIDQITNNPSYLAALTYNKQTVPTEGQQQAQESSALAPDMLVTNPLDERLNLQVINTGIRLPEGI</sequence>
<dbReference type="SMART" id="SM00912">
    <property type="entry name" value="Haemagg_act"/>
    <property type="match status" value="1"/>
</dbReference>
<comment type="subcellular location">
    <subcellularLocation>
        <location evidence="1">Secreted</location>
    </subcellularLocation>
</comment>